<name>A0ABT5FQG3_9ACTN</name>
<dbReference type="EMBL" id="JAQOSK010000003">
    <property type="protein sequence ID" value="MDC2954741.1"/>
    <property type="molecule type" value="Genomic_DNA"/>
</dbReference>
<evidence type="ECO:0000313" key="6">
    <source>
        <dbReference type="Proteomes" id="UP001221328"/>
    </source>
</evidence>
<comment type="caution">
    <text evidence="5">The sequence shown here is derived from an EMBL/GenBank/DDBJ whole genome shotgun (WGS) entry which is preliminary data.</text>
</comment>
<evidence type="ECO:0000256" key="2">
    <source>
        <dbReference type="ARBA" id="ARBA00022448"/>
    </source>
</evidence>
<dbReference type="RefSeq" id="WP_272174885.1">
    <property type="nucleotide sequence ID" value="NZ_JAQOSK010000003.1"/>
</dbReference>
<gene>
    <name evidence="5" type="ORF">PO587_09730</name>
</gene>
<organism evidence="5 6">
    <name type="scientific">Streptomyces gilvifuscus</name>
    <dbReference type="NCBI Taxonomy" id="1550617"/>
    <lineage>
        <taxon>Bacteria</taxon>
        <taxon>Bacillati</taxon>
        <taxon>Actinomycetota</taxon>
        <taxon>Actinomycetes</taxon>
        <taxon>Kitasatosporales</taxon>
        <taxon>Streptomycetaceae</taxon>
        <taxon>Streptomyces</taxon>
    </lineage>
</organism>
<evidence type="ECO:0000256" key="1">
    <source>
        <dbReference type="ARBA" id="ARBA00005850"/>
    </source>
</evidence>
<proteinExistence type="inferred from homology"/>
<protein>
    <submittedName>
        <fullName evidence="5">V-type ATP synthase subunit D</fullName>
    </submittedName>
</protein>
<dbReference type="Gene3D" id="1.10.287.3240">
    <property type="match status" value="1"/>
</dbReference>
<keyword evidence="3" id="KW-0406">Ion transport</keyword>
<evidence type="ECO:0000256" key="4">
    <source>
        <dbReference type="SAM" id="MobiDB-lite"/>
    </source>
</evidence>
<dbReference type="Pfam" id="PF01813">
    <property type="entry name" value="ATP-synt_D"/>
    <property type="match status" value="1"/>
</dbReference>
<accession>A0ABT5FQG3</accession>
<evidence type="ECO:0000256" key="3">
    <source>
        <dbReference type="ARBA" id="ARBA00023065"/>
    </source>
</evidence>
<dbReference type="InterPro" id="IPR002699">
    <property type="entry name" value="V_ATPase_D"/>
</dbReference>
<comment type="similarity">
    <text evidence="1">Belongs to the V-ATPase D subunit family.</text>
</comment>
<keyword evidence="2" id="KW-0813">Transport</keyword>
<dbReference type="Proteomes" id="UP001221328">
    <property type="component" value="Unassembled WGS sequence"/>
</dbReference>
<keyword evidence="6" id="KW-1185">Reference proteome</keyword>
<feature type="region of interest" description="Disordered" evidence="4">
    <location>
        <begin position="184"/>
        <end position="206"/>
    </location>
</feature>
<evidence type="ECO:0000313" key="5">
    <source>
        <dbReference type="EMBL" id="MDC2954741.1"/>
    </source>
</evidence>
<reference evidence="5 6" key="1">
    <citation type="journal article" date="2015" name="Int. J. Syst. Evol. Microbiol.">
        <title>Streptomyces gilvifuscus sp. nov., an actinomycete that produces antibacterial compounds isolated from soil.</title>
        <authorList>
            <person name="Nguyen T.M."/>
            <person name="Kim J."/>
        </authorList>
    </citation>
    <scope>NUCLEOTIDE SEQUENCE [LARGE SCALE GENOMIC DNA]</scope>
    <source>
        <strain evidence="5 6">T113</strain>
    </source>
</reference>
<sequence length="206" mass="22875">MKDLRTPPGRAGRMRLRHSLDVARRGADLLDQKLRILRARHETLLAAEASARDAWHERLREAETWLRRGLLLGGDEALEAPAPVHPAEIDVVRTSTMGVRHPETATCVLPRREPDTPAPANTALVHAEAAYAEAVRAAAAHAVARAAAREIGAEVLRTRQRVRALQRHWIPRLEHALARADAALEQSEHEDAVRRRWAARAPDARG</sequence>